<accession>A0A553BPE0</accession>
<dbReference type="EMBL" id="VJZN01000013">
    <property type="protein sequence ID" value="TRX06139.1"/>
    <property type="molecule type" value="Genomic_DNA"/>
</dbReference>
<evidence type="ECO:0000256" key="1">
    <source>
        <dbReference type="SAM" id="Coils"/>
    </source>
</evidence>
<comment type="caution">
    <text evidence="3">The sequence shown here is derived from an EMBL/GenBank/DDBJ whole genome shotgun (WGS) entry which is preliminary data.</text>
</comment>
<dbReference type="Proteomes" id="UP000318528">
    <property type="component" value="Unassembled WGS sequence"/>
</dbReference>
<feature type="coiled-coil region" evidence="1">
    <location>
        <begin position="29"/>
        <end position="122"/>
    </location>
</feature>
<evidence type="ECO:0000313" key="2">
    <source>
        <dbReference type="EMBL" id="TRX06139.1"/>
    </source>
</evidence>
<dbReference type="AlphaFoldDB" id="A0A553BPE0"/>
<reference evidence="4 5" key="1">
    <citation type="submission" date="2019-07" db="EMBL/GenBank/DDBJ databases">
        <title>Novel species of Flavobacterium.</title>
        <authorList>
            <person name="Liu Q."/>
            <person name="Xin Y.-H."/>
        </authorList>
    </citation>
    <scope>NUCLEOTIDE SEQUENCE [LARGE SCALE GENOMIC DNA]</scope>
    <source>
        <strain evidence="2 4">GSP39</strain>
        <strain evidence="3 5">GSR22</strain>
    </source>
</reference>
<organism evidence="3 5">
    <name type="scientific">Flavobacterium gawalongense</name>
    <dbReference type="NCBI Taxonomy" id="2594432"/>
    <lineage>
        <taxon>Bacteria</taxon>
        <taxon>Pseudomonadati</taxon>
        <taxon>Bacteroidota</taxon>
        <taxon>Flavobacteriia</taxon>
        <taxon>Flavobacteriales</taxon>
        <taxon>Flavobacteriaceae</taxon>
        <taxon>Flavobacterium</taxon>
    </lineage>
</organism>
<gene>
    <name evidence="3" type="ORF">FNW11_08090</name>
    <name evidence="2" type="ORF">FNW12_09345</name>
</gene>
<evidence type="ECO:0000313" key="5">
    <source>
        <dbReference type="Proteomes" id="UP000318669"/>
    </source>
</evidence>
<keyword evidence="4" id="KW-1185">Reference proteome</keyword>
<dbReference type="EMBL" id="VJZL01000011">
    <property type="protein sequence ID" value="TRX10106.1"/>
    <property type="molecule type" value="Genomic_DNA"/>
</dbReference>
<dbReference type="RefSeq" id="WP_143387351.1">
    <property type="nucleotide sequence ID" value="NZ_VJZL01000011.1"/>
</dbReference>
<dbReference type="Proteomes" id="UP000318669">
    <property type="component" value="Unassembled WGS sequence"/>
</dbReference>
<evidence type="ECO:0000313" key="4">
    <source>
        <dbReference type="Proteomes" id="UP000318528"/>
    </source>
</evidence>
<keyword evidence="1" id="KW-0175">Coiled coil</keyword>
<sequence>MKKTIYTLALTTFMAGSVLVGCQTSTKKEQEAKDKVADARGDVQEAKEELMEARKEATAEEWQTFKNETAAKVNENEIRIAELKAKMKKTGNSIDAMYAKKIEELEQKNNDIEAKVETYKNDRSSDWESFKREYNHDMSELGKALKDMTVDNKN</sequence>
<proteinExistence type="predicted"/>
<protein>
    <recommendedName>
        <fullName evidence="6">Lipoprotein</fullName>
    </recommendedName>
</protein>
<dbReference type="PROSITE" id="PS51257">
    <property type="entry name" value="PROKAR_LIPOPROTEIN"/>
    <property type="match status" value="1"/>
</dbReference>
<dbReference type="OrthoDB" id="1122839at2"/>
<name>A0A553BPE0_9FLAO</name>
<evidence type="ECO:0000313" key="3">
    <source>
        <dbReference type="EMBL" id="TRX10106.1"/>
    </source>
</evidence>
<evidence type="ECO:0008006" key="6">
    <source>
        <dbReference type="Google" id="ProtNLM"/>
    </source>
</evidence>